<dbReference type="InterPro" id="IPR035242">
    <property type="entry name" value="DUF5329"/>
</dbReference>
<gene>
    <name evidence="1" type="ORF">GCM10009105_10400</name>
</gene>
<dbReference type="Proteomes" id="UP001501523">
    <property type="component" value="Unassembled WGS sequence"/>
</dbReference>
<name>A0ABN1IDZ2_9GAMM</name>
<evidence type="ECO:0000313" key="2">
    <source>
        <dbReference type="Proteomes" id="UP001501523"/>
    </source>
</evidence>
<reference evidence="1 2" key="1">
    <citation type="journal article" date="2019" name="Int. J. Syst. Evol. Microbiol.">
        <title>The Global Catalogue of Microorganisms (GCM) 10K type strain sequencing project: providing services to taxonomists for standard genome sequencing and annotation.</title>
        <authorList>
            <consortium name="The Broad Institute Genomics Platform"/>
            <consortium name="The Broad Institute Genome Sequencing Center for Infectious Disease"/>
            <person name="Wu L."/>
            <person name="Ma J."/>
        </authorList>
    </citation>
    <scope>NUCLEOTIDE SEQUENCE [LARGE SCALE GENOMIC DNA]</scope>
    <source>
        <strain evidence="1 2">JCM 15421</strain>
    </source>
</reference>
<proteinExistence type="predicted"/>
<dbReference type="RefSeq" id="WP_343787891.1">
    <property type="nucleotide sequence ID" value="NZ_BAAAEU010000005.1"/>
</dbReference>
<evidence type="ECO:0000313" key="1">
    <source>
        <dbReference type="EMBL" id="GAA0709727.1"/>
    </source>
</evidence>
<dbReference type="Pfam" id="PF17263">
    <property type="entry name" value="DUF5329"/>
    <property type="match status" value="1"/>
</dbReference>
<evidence type="ECO:0008006" key="3">
    <source>
        <dbReference type="Google" id="ProtNLM"/>
    </source>
</evidence>
<keyword evidence="2" id="KW-1185">Reference proteome</keyword>
<dbReference type="EMBL" id="BAAAEU010000005">
    <property type="protein sequence ID" value="GAA0709727.1"/>
    <property type="molecule type" value="Genomic_DNA"/>
</dbReference>
<protein>
    <recommendedName>
        <fullName evidence="3">DUF5329 domain-containing protein</fullName>
    </recommendedName>
</protein>
<accession>A0ABN1IDZ2</accession>
<organism evidence="1 2">
    <name type="scientific">Dokdonella soli</name>
    <dbReference type="NCBI Taxonomy" id="529810"/>
    <lineage>
        <taxon>Bacteria</taxon>
        <taxon>Pseudomonadati</taxon>
        <taxon>Pseudomonadota</taxon>
        <taxon>Gammaproteobacteria</taxon>
        <taxon>Lysobacterales</taxon>
        <taxon>Rhodanobacteraceae</taxon>
        <taxon>Dokdonella</taxon>
    </lineage>
</organism>
<sequence>MNRSGAKQTERTVEYGCRKRSRLLNKVVVTWIFFAALVTPAFGQQAIEQQKIAYLIASVAALHDATFIRNDNEYDAERAAEHLRLKLRYASDRVRTAEDFIAYCGTGSSMSGIKYEIRFRDGRTIESATFLHYKLVEYETKAADDVRGGAGAQEKQRQ</sequence>
<comment type="caution">
    <text evidence="1">The sequence shown here is derived from an EMBL/GenBank/DDBJ whole genome shotgun (WGS) entry which is preliminary data.</text>
</comment>